<feature type="region of interest" description="Disordered" evidence="1">
    <location>
        <begin position="1"/>
        <end position="25"/>
    </location>
</feature>
<dbReference type="STRING" id="1058.SAMN05421783_12942"/>
<gene>
    <name evidence="2" type="ORF">SAMN05421783_12942</name>
</gene>
<evidence type="ECO:0000313" key="2">
    <source>
        <dbReference type="EMBL" id="SDX48400.1"/>
    </source>
</evidence>
<evidence type="ECO:0000256" key="1">
    <source>
        <dbReference type="SAM" id="MobiDB-lite"/>
    </source>
</evidence>
<keyword evidence="3" id="KW-1185">Reference proteome</keyword>
<evidence type="ECO:0000313" key="3">
    <source>
        <dbReference type="Proteomes" id="UP000198816"/>
    </source>
</evidence>
<protein>
    <submittedName>
        <fullName evidence="2">Uncharacterized protein</fullName>
    </submittedName>
</protein>
<accession>A0A1H3C2Y8</accession>
<feature type="region of interest" description="Disordered" evidence="1">
    <location>
        <begin position="119"/>
        <end position="144"/>
    </location>
</feature>
<dbReference type="RefSeq" id="WP_093037180.1">
    <property type="nucleotide sequence ID" value="NZ_FNNZ01000029.1"/>
</dbReference>
<dbReference type="EMBL" id="FNNZ01000029">
    <property type="protein sequence ID" value="SDX48400.1"/>
    <property type="molecule type" value="Genomic_DNA"/>
</dbReference>
<reference evidence="3" key="1">
    <citation type="submission" date="2016-10" db="EMBL/GenBank/DDBJ databases">
        <authorList>
            <person name="Varghese N."/>
            <person name="Submissions S."/>
        </authorList>
    </citation>
    <scope>NUCLEOTIDE SEQUENCE [LARGE SCALE GENOMIC DNA]</scope>
    <source>
        <strain evidence="3">DSM 217</strain>
    </source>
</reference>
<proteinExistence type="predicted"/>
<dbReference type="Gene3D" id="1.20.5.4090">
    <property type="match status" value="1"/>
</dbReference>
<dbReference type="AlphaFoldDB" id="A0A1H3C2Y8"/>
<organism evidence="2 3">
    <name type="scientific">Thiocapsa roseopersicina</name>
    <dbReference type="NCBI Taxonomy" id="1058"/>
    <lineage>
        <taxon>Bacteria</taxon>
        <taxon>Pseudomonadati</taxon>
        <taxon>Pseudomonadota</taxon>
        <taxon>Gammaproteobacteria</taxon>
        <taxon>Chromatiales</taxon>
        <taxon>Chromatiaceae</taxon>
        <taxon>Thiocapsa</taxon>
    </lineage>
</organism>
<name>A0A1H3C2Y8_THIRO</name>
<sequence length="144" mass="16575">MTAPVSTPKPRGRKPSGTALTAAERQKLYRERQKAKLAEAPAIPLRDEKAEARTVELNRKLADALEEVSRLNRESDALAYKVDRLTRDLKAGQRENIRLRKRQDELVKDLEHLRSRVARWKAQDGSETTEEPIRPKTRRRKAVT</sequence>
<feature type="compositionally biased region" description="Basic residues" evidence="1">
    <location>
        <begin position="135"/>
        <end position="144"/>
    </location>
</feature>
<dbReference type="Proteomes" id="UP000198816">
    <property type="component" value="Unassembled WGS sequence"/>
</dbReference>